<dbReference type="Proteomes" id="UP001342314">
    <property type="component" value="Unassembled WGS sequence"/>
</dbReference>
<dbReference type="EMBL" id="BQKY01000008">
    <property type="protein sequence ID" value="GJN91390.1"/>
    <property type="molecule type" value="Genomic_DNA"/>
</dbReference>
<name>A0AAV5GNC3_9BASI</name>
<accession>A0AAV5GNC3</accession>
<evidence type="ECO:0008006" key="3">
    <source>
        <dbReference type="Google" id="ProtNLM"/>
    </source>
</evidence>
<dbReference type="AlphaFoldDB" id="A0AAV5GNC3"/>
<proteinExistence type="predicted"/>
<keyword evidence="2" id="KW-1185">Reference proteome</keyword>
<evidence type="ECO:0000313" key="1">
    <source>
        <dbReference type="EMBL" id="GJN91390.1"/>
    </source>
</evidence>
<reference evidence="1 2" key="1">
    <citation type="submission" date="2021-12" db="EMBL/GenBank/DDBJ databases">
        <title>High titer production of polyol ester of fatty acids by Rhodotorula paludigena BS15 towards product separation-free biomass refinery.</title>
        <authorList>
            <person name="Mano J."/>
            <person name="Ono H."/>
            <person name="Tanaka T."/>
            <person name="Naito K."/>
            <person name="Sushida H."/>
            <person name="Ike M."/>
            <person name="Tokuyasu K."/>
            <person name="Kitaoka M."/>
        </authorList>
    </citation>
    <scope>NUCLEOTIDE SEQUENCE [LARGE SCALE GENOMIC DNA]</scope>
    <source>
        <strain evidence="1 2">BS15</strain>
    </source>
</reference>
<comment type="caution">
    <text evidence="1">The sequence shown here is derived from an EMBL/GenBank/DDBJ whole genome shotgun (WGS) entry which is preliminary data.</text>
</comment>
<organism evidence="1 2">
    <name type="scientific">Rhodotorula paludigena</name>
    <dbReference type="NCBI Taxonomy" id="86838"/>
    <lineage>
        <taxon>Eukaryota</taxon>
        <taxon>Fungi</taxon>
        <taxon>Dikarya</taxon>
        <taxon>Basidiomycota</taxon>
        <taxon>Pucciniomycotina</taxon>
        <taxon>Microbotryomycetes</taxon>
        <taxon>Sporidiobolales</taxon>
        <taxon>Sporidiobolaceae</taxon>
        <taxon>Rhodotorula</taxon>
    </lineage>
</organism>
<sequence>MQPPSTASVALAIPLIVERTLLYLREASECDHQSLEQDTRAAYPALCIAAQVSPAFRDAAQALLRDRLVFVRGSAVRKWLESRVEDRTTKHKTHFLAFFDSLPFKPEEEVGEGAKWCFGDIGKVLHAVRGVKILAIGFNFQQSLPGDWLTGENLATLKYLSLNSPFSEPTHGRYHFKLHHLAVNDQALSYQLKRDWAPGFRSLRLSGCLSSLHILDFKNFFEGPQHLIELLPAAPTVQQLSLATLPAIRSYWPLYIFAALCVSLQELRFWEVYGRELDVLLAFPSGPRSVFIRTLVSPIGYAHPLVDQTHVVPLKSAPVEVLARVVERKERPMRRLAIAGLSLPTGAKEANIFLNILIERSESKLASSAADKPSTTLVDVEAIE</sequence>
<protein>
    <recommendedName>
        <fullName evidence="3">Proteophosphoglycan ppg4</fullName>
    </recommendedName>
</protein>
<gene>
    <name evidence="1" type="ORF">Rhopal_004411-T1</name>
</gene>
<evidence type="ECO:0000313" key="2">
    <source>
        <dbReference type="Proteomes" id="UP001342314"/>
    </source>
</evidence>